<evidence type="ECO:0000256" key="15">
    <source>
        <dbReference type="ARBA" id="ARBA00023134"/>
    </source>
</evidence>
<comment type="caution">
    <text evidence="23">The sequence shown here is derived from an EMBL/GenBank/DDBJ whole genome shotgun (WGS) entry which is preliminary data.</text>
</comment>
<evidence type="ECO:0000256" key="5">
    <source>
        <dbReference type="ARBA" id="ARBA00022617"/>
    </source>
</evidence>
<evidence type="ECO:0000256" key="14">
    <source>
        <dbReference type="ARBA" id="ARBA00023033"/>
    </source>
</evidence>
<keyword evidence="24" id="KW-1185">Reference proteome</keyword>
<evidence type="ECO:0000256" key="22">
    <source>
        <dbReference type="SAM" id="Coils"/>
    </source>
</evidence>
<evidence type="ECO:0000256" key="11">
    <source>
        <dbReference type="ARBA" id="ARBA00022989"/>
    </source>
</evidence>
<accession>V2XFR9</accession>
<evidence type="ECO:0000256" key="19">
    <source>
        <dbReference type="ARBA" id="ARBA00023288"/>
    </source>
</evidence>
<dbReference type="InterPro" id="IPR036396">
    <property type="entry name" value="Cyt_P450_sf"/>
</dbReference>
<dbReference type="CDD" id="cd00066">
    <property type="entry name" value="G-alpha"/>
    <property type="match status" value="1"/>
</dbReference>
<evidence type="ECO:0000256" key="1">
    <source>
        <dbReference type="ARBA" id="ARBA00001971"/>
    </source>
</evidence>
<dbReference type="InterPro" id="IPR011025">
    <property type="entry name" value="GproteinA_insert"/>
</dbReference>
<comment type="similarity">
    <text evidence="4">Belongs to the cytochrome P450 family.</text>
</comment>
<reference evidence="23 24" key="1">
    <citation type="journal article" date="2014" name="BMC Genomics">
        <title>Genome and secretome analysis of the hemibiotrophic fungal pathogen, Moniliophthora roreri, which causes frosty pod rot disease of cacao: mechanisms of the biotrophic and necrotrophic phases.</title>
        <authorList>
            <person name="Meinhardt L.W."/>
            <person name="Costa G.G.L."/>
            <person name="Thomazella D.P.T."/>
            <person name="Teixeira P.J.P.L."/>
            <person name="Carazzolle M.F."/>
            <person name="Schuster S.C."/>
            <person name="Carlson J.E."/>
            <person name="Guiltinan M.J."/>
            <person name="Mieczkowski P."/>
            <person name="Farmer A."/>
            <person name="Ramaraj T."/>
            <person name="Crozier J."/>
            <person name="Davis R.E."/>
            <person name="Shao J."/>
            <person name="Melnick R.L."/>
            <person name="Pereira G.A.G."/>
            <person name="Bailey B.A."/>
        </authorList>
    </citation>
    <scope>NUCLEOTIDE SEQUENCE [LARGE SCALE GENOMIC DNA]</scope>
    <source>
        <strain evidence="23 24">MCA 2997</strain>
    </source>
</reference>
<keyword evidence="19" id="KW-0449">Lipoprotein</keyword>
<dbReference type="Gene3D" id="1.10.400.10">
    <property type="entry name" value="GI Alpha 1, domain 2-like"/>
    <property type="match status" value="1"/>
</dbReference>
<dbReference type="SUPFAM" id="SSF52540">
    <property type="entry name" value="P-loop containing nucleoside triphosphate hydrolases"/>
    <property type="match status" value="1"/>
</dbReference>
<evidence type="ECO:0000256" key="20">
    <source>
        <dbReference type="PIRSR" id="PIRSR601019-1"/>
    </source>
</evidence>
<dbReference type="HOGENOM" id="CLU_318334_0_0_1"/>
<evidence type="ECO:0000313" key="23">
    <source>
        <dbReference type="EMBL" id="ESK91641.1"/>
    </source>
</evidence>
<feature type="binding site" evidence="21">
    <location>
        <position position="97"/>
    </location>
    <ligand>
        <name>Mg(2+)</name>
        <dbReference type="ChEBI" id="CHEBI:18420"/>
    </ligand>
</feature>
<comment type="pathway">
    <text evidence="3">Secondary metabolite biosynthesis; terpenoid biosynthesis.</text>
</comment>
<dbReference type="GO" id="GO:0005506">
    <property type="term" value="F:iron ion binding"/>
    <property type="evidence" value="ECO:0007669"/>
    <property type="project" value="InterPro"/>
</dbReference>
<dbReference type="InterPro" id="IPR017972">
    <property type="entry name" value="Cyt_P450_CS"/>
</dbReference>
<evidence type="ECO:0000256" key="12">
    <source>
        <dbReference type="ARBA" id="ARBA00023002"/>
    </source>
</evidence>
<dbReference type="Pfam" id="PF00503">
    <property type="entry name" value="G-alpha"/>
    <property type="match status" value="1"/>
</dbReference>
<keyword evidence="9 20" id="KW-0547">Nucleotide-binding</keyword>
<dbReference type="GO" id="GO:0007186">
    <property type="term" value="P:G protein-coupled receptor signaling pathway"/>
    <property type="evidence" value="ECO:0007669"/>
    <property type="project" value="InterPro"/>
</dbReference>
<evidence type="ECO:0000256" key="3">
    <source>
        <dbReference type="ARBA" id="ARBA00004721"/>
    </source>
</evidence>
<keyword evidence="22" id="KW-0175">Coiled coil</keyword>
<gene>
    <name evidence="23" type="ORF">Moror_10687</name>
</gene>
<keyword evidence="6" id="KW-0812">Transmembrane</keyword>
<keyword evidence="11" id="KW-1133">Transmembrane helix</keyword>
<evidence type="ECO:0000256" key="17">
    <source>
        <dbReference type="ARBA" id="ARBA00023139"/>
    </source>
</evidence>
<evidence type="ECO:0000256" key="2">
    <source>
        <dbReference type="ARBA" id="ARBA00004370"/>
    </source>
</evidence>
<dbReference type="InterPro" id="IPR027417">
    <property type="entry name" value="P-loop_NTPase"/>
</dbReference>
<feature type="binding site" evidence="20">
    <location>
        <begin position="326"/>
        <end position="329"/>
    </location>
    <ligand>
        <name>GTP</name>
        <dbReference type="ChEBI" id="CHEBI:37565"/>
    </ligand>
</feature>
<dbReference type="EMBL" id="AWSO01000331">
    <property type="protein sequence ID" value="ESK91641.1"/>
    <property type="molecule type" value="Genomic_DNA"/>
</dbReference>
<dbReference type="Gene3D" id="3.40.50.300">
    <property type="entry name" value="P-loop containing nucleotide triphosphate hydrolases"/>
    <property type="match status" value="1"/>
</dbReference>
<evidence type="ECO:0000256" key="10">
    <source>
        <dbReference type="ARBA" id="ARBA00022842"/>
    </source>
</evidence>
<keyword evidence="15 20" id="KW-0342">GTP-binding</keyword>
<evidence type="ECO:0000256" key="9">
    <source>
        <dbReference type="ARBA" id="ARBA00022741"/>
    </source>
</evidence>
<keyword evidence="13" id="KW-0408">Iron</keyword>
<dbReference type="SMART" id="SM00275">
    <property type="entry name" value="G_alpha"/>
    <property type="match status" value="1"/>
</dbReference>
<dbReference type="GO" id="GO:0003924">
    <property type="term" value="F:GTPase activity"/>
    <property type="evidence" value="ECO:0007669"/>
    <property type="project" value="InterPro"/>
</dbReference>
<keyword evidence="10 21" id="KW-0460">Magnesium</keyword>
<dbReference type="STRING" id="1381753.V2XFR9"/>
<evidence type="ECO:0000256" key="21">
    <source>
        <dbReference type="PIRSR" id="PIRSR601019-2"/>
    </source>
</evidence>
<keyword evidence="5" id="KW-0349">Heme</keyword>
<evidence type="ECO:0000256" key="16">
    <source>
        <dbReference type="ARBA" id="ARBA00023136"/>
    </source>
</evidence>
<keyword evidence="7" id="KW-0519">Myristate</keyword>
<evidence type="ECO:0000256" key="13">
    <source>
        <dbReference type="ARBA" id="ARBA00023004"/>
    </source>
</evidence>
<protein>
    <submittedName>
        <fullName evidence="23">Benzoate 4-monooxygenase cytochrome p450</fullName>
    </submittedName>
</protein>
<dbReference type="PANTHER" id="PTHR24305">
    <property type="entry name" value="CYTOCHROME P450"/>
    <property type="match status" value="1"/>
</dbReference>
<organism evidence="23 24">
    <name type="scientific">Moniliophthora roreri (strain MCA 2997)</name>
    <name type="common">Cocoa frosty pod rot fungus</name>
    <name type="synonym">Crinipellis roreri</name>
    <dbReference type="NCBI Taxonomy" id="1381753"/>
    <lineage>
        <taxon>Eukaryota</taxon>
        <taxon>Fungi</taxon>
        <taxon>Dikarya</taxon>
        <taxon>Basidiomycota</taxon>
        <taxon>Agaricomycotina</taxon>
        <taxon>Agaricomycetes</taxon>
        <taxon>Agaricomycetidae</taxon>
        <taxon>Agaricales</taxon>
        <taxon>Marasmiineae</taxon>
        <taxon>Marasmiaceae</taxon>
        <taxon>Moniliophthora</taxon>
    </lineage>
</organism>
<feature type="binding site" evidence="21">
    <location>
        <position position="238"/>
    </location>
    <ligand>
        <name>Mg(2+)</name>
        <dbReference type="ChEBI" id="CHEBI:18420"/>
    </ligand>
</feature>
<comment type="cofactor">
    <cofactor evidence="1">
        <name>heme</name>
        <dbReference type="ChEBI" id="CHEBI:30413"/>
    </cofactor>
</comment>
<feature type="binding site" evidence="20">
    <location>
        <position position="381"/>
    </location>
    <ligand>
        <name>GTP</name>
        <dbReference type="ChEBI" id="CHEBI:37565"/>
    </ligand>
</feature>
<dbReference type="InterPro" id="IPR001019">
    <property type="entry name" value="Gprotein_alpha_su"/>
</dbReference>
<keyword evidence="8 21" id="KW-0479">Metal-binding</keyword>
<evidence type="ECO:0000256" key="8">
    <source>
        <dbReference type="ARBA" id="ARBA00022723"/>
    </source>
</evidence>
<proteinExistence type="inferred from homology"/>
<keyword evidence="17" id="KW-0564">Palmitate</keyword>
<evidence type="ECO:0000313" key="24">
    <source>
        <dbReference type="Proteomes" id="UP000017559"/>
    </source>
</evidence>
<dbReference type="CDD" id="cd11062">
    <property type="entry name" value="CYP58-like"/>
    <property type="match status" value="1"/>
</dbReference>
<evidence type="ECO:0000256" key="7">
    <source>
        <dbReference type="ARBA" id="ARBA00022707"/>
    </source>
</evidence>
<dbReference type="GO" id="GO:0020037">
    <property type="term" value="F:heme binding"/>
    <property type="evidence" value="ECO:0007669"/>
    <property type="project" value="InterPro"/>
</dbReference>
<comment type="subcellular location">
    <subcellularLocation>
        <location evidence="2">Membrane</location>
    </subcellularLocation>
</comment>
<dbReference type="AlphaFoldDB" id="V2XFR9"/>
<dbReference type="PRINTS" id="PR00318">
    <property type="entry name" value="GPROTEINA"/>
</dbReference>
<dbReference type="GO" id="GO:0031683">
    <property type="term" value="F:G-protein beta/gamma-subunit complex binding"/>
    <property type="evidence" value="ECO:0007669"/>
    <property type="project" value="InterPro"/>
</dbReference>
<dbReference type="KEGG" id="mrr:Moror_10687"/>
<feature type="binding site" evidence="20">
    <location>
        <begin position="257"/>
        <end position="261"/>
    </location>
    <ligand>
        <name>GTP</name>
        <dbReference type="ChEBI" id="CHEBI:37565"/>
    </ligand>
</feature>
<keyword evidence="14" id="KW-0503">Monooxygenase</keyword>
<keyword evidence="16" id="KW-0472">Membrane</keyword>
<dbReference type="Proteomes" id="UP000017559">
    <property type="component" value="Unassembled WGS sequence"/>
</dbReference>
<dbReference type="Pfam" id="PF00067">
    <property type="entry name" value="p450"/>
    <property type="match status" value="1"/>
</dbReference>
<keyword evidence="12" id="KW-0560">Oxidoreductase</keyword>
<feature type="binding site" evidence="20">
    <location>
        <begin position="93"/>
        <end position="98"/>
    </location>
    <ligand>
        <name>GTP</name>
        <dbReference type="ChEBI" id="CHEBI:37565"/>
    </ligand>
</feature>
<evidence type="ECO:0000256" key="4">
    <source>
        <dbReference type="ARBA" id="ARBA00010617"/>
    </source>
</evidence>
<dbReference type="PROSITE" id="PS00086">
    <property type="entry name" value="CYTOCHROME_P450"/>
    <property type="match status" value="1"/>
</dbReference>
<dbReference type="OrthoDB" id="1470350at2759"/>
<dbReference type="GO" id="GO:0016705">
    <property type="term" value="F:oxidoreductase activity, acting on paired donors, with incorporation or reduction of molecular oxygen"/>
    <property type="evidence" value="ECO:0007669"/>
    <property type="project" value="InterPro"/>
</dbReference>
<dbReference type="InterPro" id="IPR050121">
    <property type="entry name" value="Cytochrome_P450_monoxygenase"/>
</dbReference>
<dbReference type="SUPFAM" id="SSF48264">
    <property type="entry name" value="Cytochrome P450"/>
    <property type="match status" value="1"/>
</dbReference>
<dbReference type="GO" id="GO:0005525">
    <property type="term" value="F:GTP binding"/>
    <property type="evidence" value="ECO:0007669"/>
    <property type="project" value="UniProtKB-KW"/>
</dbReference>
<evidence type="ECO:0000256" key="18">
    <source>
        <dbReference type="ARBA" id="ARBA00023224"/>
    </source>
</evidence>
<keyword evidence="18" id="KW-0807">Transducer</keyword>
<feature type="coiled-coil region" evidence="22">
    <location>
        <begin position="655"/>
        <end position="682"/>
    </location>
</feature>
<dbReference type="FunFam" id="3.40.50.300:FF:003800">
    <property type="entry name" value="Guanine nucleotide-binding protein G(k) subunit alpha"/>
    <property type="match status" value="1"/>
</dbReference>
<sequence length="914" mass="103973">MLRGVHRIYKVSTLFSETATVTSTSGCLSSSTFRRLGRVVFDALVNSGDWKHTGEGSNRIVKGKEKLVEKNHDILEPYRLPPEINLLLLGAGECGKTTLLKQLLISQQKFNDYIGTSDFLSNIAAGIVESLKKVVRHGFIHGSAPWARNSTKSSHIAFYNSLDQFSTLPETQILGPIIRCAEEYVRTPSAMLGLVHDDNTNYFLSLLDKLMQRQRQNSHSSLTYTPSETDAIRCYVKTCGIHPVKLTFENKIYRVFDCGGQRAERKKWRHCAEQASVVVFVASLSEYDQVLVEDPAMNRMIESQILFHAICRSTWFTDVPIILILNKRDVLERKLRTSPINRHFTDYLGGDDVDAACDYFARSFASFAQGKPQLQVYLTSAIDVYEVVGTFRKIHEQLFPEPKAQGLRISLFMELYFVAISIVILPLVWRQLFPDPLRRFPGPRLARWTRFYRVYYDTVAGARWVSHLQHLHEVYGPVVRVGPNELHFSDPAAYADIYSSPAKLPKDPHIYKVHAFGLPSNVFTEVDPKAHAVLKSMLGSFFSRQGILKLEGVIQDQINKLLSQLIQNHKTTPANMKYAFRAATFDIITRYTFRTNLDMTSYPSFKHPIMLTIDGRIRTKWVFRHFPFLVWLSKSVPKWLSGVLIPASTSQLGALQDMGQLVDEALRNANKQEAEEDQYEKGDQDVFYTLIRNAGTKYRHVITREYLVSEGMDLRLAGSGTVANACTIGSRYLVKHPEVRRKLQTELDEVWPDKDQPMPLERLEKLPYLTAVIKESLRLSHGVVTPMSRVVSDVNVIIAGHAVPPGTVVGIANTFVHLNTDIFPDPTRFYPERWLDAKDNGRSLDRYLVAFGKGPRTCLGINLAWSEMYMILGNIFRKLEFKNHNDLGREITFRDVWVPLWEGDVLSATVSERG</sequence>
<dbReference type="GO" id="GO:0016020">
    <property type="term" value="C:membrane"/>
    <property type="evidence" value="ECO:0007669"/>
    <property type="project" value="UniProtKB-SubCell"/>
</dbReference>
<dbReference type="PROSITE" id="PS51882">
    <property type="entry name" value="G_ALPHA"/>
    <property type="match status" value="1"/>
</dbReference>
<dbReference type="PANTHER" id="PTHR24305:SF166">
    <property type="entry name" value="CYTOCHROME P450 12A4, MITOCHONDRIAL-RELATED"/>
    <property type="match status" value="1"/>
</dbReference>
<name>V2XFR9_MONRO</name>
<dbReference type="Gene3D" id="1.10.630.10">
    <property type="entry name" value="Cytochrome P450"/>
    <property type="match status" value="1"/>
</dbReference>
<evidence type="ECO:0000256" key="6">
    <source>
        <dbReference type="ARBA" id="ARBA00022692"/>
    </source>
</evidence>
<dbReference type="InterPro" id="IPR001128">
    <property type="entry name" value="Cyt_P450"/>
</dbReference>
<dbReference type="GO" id="GO:0004497">
    <property type="term" value="F:monooxygenase activity"/>
    <property type="evidence" value="ECO:0007669"/>
    <property type="project" value="UniProtKB-KW"/>
</dbReference>